<organism evidence="17 18">
    <name type="scientific">Thalassospira tepidiphila MCCC 1A03514</name>
    <dbReference type="NCBI Taxonomy" id="1177930"/>
    <lineage>
        <taxon>Bacteria</taxon>
        <taxon>Pseudomonadati</taxon>
        <taxon>Pseudomonadota</taxon>
        <taxon>Alphaproteobacteria</taxon>
        <taxon>Rhodospirillales</taxon>
        <taxon>Thalassospiraceae</taxon>
        <taxon>Thalassospira</taxon>
    </lineage>
</organism>
<evidence type="ECO:0000256" key="13">
    <source>
        <dbReference type="ARBA" id="ARBA00042775"/>
    </source>
</evidence>
<accession>A0A853KYQ6</accession>
<name>A0A853KYQ6_9PROT</name>
<dbReference type="GO" id="GO:0005886">
    <property type="term" value="C:plasma membrane"/>
    <property type="evidence" value="ECO:0007669"/>
    <property type="project" value="UniProtKB-SubCell"/>
</dbReference>
<evidence type="ECO:0000313" key="17">
    <source>
        <dbReference type="EMBL" id="OAZ09513.1"/>
    </source>
</evidence>
<dbReference type="SUPFAM" id="SSF54534">
    <property type="entry name" value="FKBP-like"/>
    <property type="match status" value="1"/>
</dbReference>
<dbReference type="AlphaFoldDB" id="A0A853KYQ6"/>
<reference evidence="17 18" key="1">
    <citation type="submission" date="2014-07" db="EMBL/GenBank/DDBJ databases">
        <title>Draft genome sequence of Thalassospira tepidiphila 1-1B.</title>
        <authorList>
            <person name="Lai Q."/>
            <person name="Shao Z."/>
        </authorList>
    </citation>
    <scope>NUCLEOTIDE SEQUENCE [LARGE SCALE GENOMIC DNA]</scope>
    <source>
        <strain evidence="17 18">MCCC 1A03514</strain>
    </source>
</reference>
<evidence type="ECO:0000256" key="11">
    <source>
        <dbReference type="ARBA" id="ARBA00038408"/>
    </source>
</evidence>
<evidence type="ECO:0000256" key="2">
    <source>
        <dbReference type="ARBA" id="ARBA00018370"/>
    </source>
</evidence>
<evidence type="ECO:0000256" key="4">
    <source>
        <dbReference type="ARBA" id="ARBA00022519"/>
    </source>
</evidence>
<dbReference type="SUPFAM" id="SSF109998">
    <property type="entry name" value="Triger factor/SurA peptide-binding domain-like"/>
    <property type="match status" value="1"/>
</dbReference>
<evidence type="ECO:0000256" key="15">
    <source>
        <dbReference type="SAM" id="Phobius"/>
    </source>
</evidence>
<dbReference type="PANTHER" id="PTHR47529">
    <property type="entry name" value="PEPTIDYL-PROLYL CIS-TRANS ISOMERASE D"/>
    <property type="match status" value="1"/>
</dbReference>
<evidence type="ECO:0000256" key="14">
    <source>
        <dbReference type="PROSITE-ProRule" id="PRU00278"/>
    </source>
</evidence>
<keyword evidence="7 15" id="KW-0472">Membrane</keyword>
<keyword evidence="14" id="KW-0697">Rotamase</keyword>
<keyword evidence="3" id="KW-1003">Cell membrane</keyword>
<comment type="similarity">
    <text evidence="11">Belongs to the PpiD chaperone family.</text>
</comment>
<evidence type="ECO:0000313" key="18">
    <source>
        <dbReference type="Proteomes" id="UP000094009"/>
    </source>
</evidence>
<evidence type="ECO:0000256" key="5">
    <source>
        <dbReference type="ARBA" id="ARBA00022692"/>
    </source>
</evidence>
<dbReference type="RefSeq" id="WP_064781476.1">
    <property type="nucleotide sequence ID" value="NZ_JPVZ01000005.1"/>
</dbReference>
<gene>
    <name evidence="17" type="ORF">TH4_13770</name>
</gene>
<dbReference type="InterPro" id="IPR027304">
    <property type="entry name" value="Trigger_fact/SurA_dom_sf"/>
</dbReference>
<dbReference type="InterPro" id="IPR046357">
    <property type="entry name" value="PPIase_dom_sf"/>
</dbReference>
<keyword evidence="4" id="KW-0997">Cell inner membrane</keyword>
<proteinExistence type="inferred from homology"/>
<dbReference type="GO" id="GO:0003755">
    <property type="term" value="F:peptidyl-prolyl cis-trans isomerase activity"/>
    <property type="evidence" value="ECO:0007669"/>
    <property type="project" value="UniProtKB-KW"/>
</dbReference>
<sequence length="631" mass="69131">MLAGIRTFSKSIFAKIIFGVIALSFVIWGLNASMLNLGTSREVAEIGSQRITPVELDRAFQRSVQNMQNMFGPNFNQQQAIQMGLLNNTVQSLVSQKILREDAKNIGIGISDEAVRDQIFSSDSFKDPTTGQFSRDRFLQALYQAGYTENEFINGVRGDMMSQQVVSSLTNPATVPDIMARQIVAYRNEQRSGSFFTLNKDAFADIEPADDTTLRAYHEENAAQFTAPESRNVTLATLSAADLISTVTVTDEEINDAYAQREPEFQTPEKRTVEQILFSPNEEQTAREAYKRLTEGADFMTVAKEDANMDEAMVKLGQFTANDILPDLRDATFSLDEGGISEPVETALGWHIIRVPSITPGSTQSLDEVRDIIVDGLKQFKAEDAIYDLAATFDEELGAGTPIEDAARDVGAKTYKLDGIVRGEGLAGQNVDGADEINAKIFELENGEESFLEETASGTRYVVRVENVTPSALRPFDEVRDEVVAAWTAEERQRLMMEKAEELAGNINTSGADLATLASEDGAEVRETGLTRRTGRGLADDVNPAVAAALFTLEDGKAKAVQTGEDVMIVKLDEIQAADINTADAAPVNDELKEALNEDILAQYLNYLNEEISVSVNNSVINELYQPTAAN</sequence>
<evidence type="ECO:0000256" key="10">
    <source>
        <dbReference type="ARBA" id="ARBA00031484"/>
    </source>
</evidence>
<evidence type="ECO:0000256" key="3">
    <source>
        <dbReference type="ARBA" id="ARBA00022475"/>
    </source>
</evidence>
<keyword evidence="8" id="KW-0143">Chaperone</keyword>
<evidence type="ECO:0000256" key="9">
    <source>
        <dbReference type="ARBA" id="ARBA00030642"/>
    </source>
</evidence>
<dbReference type="Pfam" id="PF13624">
    <property type="entry name" value="SurA_N_3"/>
    <property type="match status" value="1"/>
</dbReference>
<evidence type="ECO:0000256" key="7">
    <source>
        <dbReference type="ARBA" id="ARBA00023136"/>
    </source>
</evidence>
<dbReference type="PROSITE" id="PS50198">
    <property type="entry name" value="PPIC_PPIASE_2"/>
    <property type="match status" value="1"/>
</dbReference>
<comment type="subcellular location">
    <subcellularLocation>
        <location evidence="1">Cell inner membrane</location>
        <topology evidence="1">Single-pass type II membrane protein</topology>
        <orientation evidence="1">Periplasmic side</orientation>
    </subcellularLocation>
</comment>
<feature type="domain" description="PpiC" evidence="16">
    <location>
        <begin position="268"/>
        <end position="357"/>
    </location>
</feature>
<evidence type="ECO:0000256" key="6">
    <source>
        <dbReference type="ARBA" id="ARBA00022989"/>
    </source>
</evidence>
<dbReference type="Pfam" id="PF13145">
    <property type="entry name" value="Rotamase_2"/>
    <property type="match status" value="2"/>
</dbReference>
<dbReference type="Gene3D" id="3.10.50.40">
    <property type="match status" value="1"/>
</dbReference>
<dbReference type="Proteomes" id="UP000094009">
    <property type="component" value="Unassembled WGS sequence"/>
</dbReference>
<protein>
    <recommendedName>
        <fullName evidence="2">Parvulin-like PPIase</fullName>
    </recommendedName>
    <alternativeName>
        <fullName evidence="9">Peptidyl-prolyl cis-trans isomerase plp</fullName>
    </alternativeName>
    <alternativeName>
        <fullName evidence="12">Periplasmic chaperone PpiD</fullName>
    </alternativeName>
    <alternativeName>
        <fullName evidence="13">Periplasmic folding chaperone</fullName>
    </alternativeName>
    <alternativeName>
        <fullName evidence="10">Rotamase plp</fullName>
    </alternativeName>
</protein>
<keyword evidence="6 15" id="KW-1133">Transmembrane helix</keyword>
<dbReference type="Gene3D" id="1.10.4030.10">
    <property type="entry name" value="Porin chaperone SurA, peptide-binding domain"/>
    <property type="match status" value="1"/>
</dbReference>
<dbReference type="InterPro" id="IPR000297">
    <property type="entry name" value="PPIase_PpiC"/>
</dbReference>
<evidence type="ECO:0000256" key="8">
    <source>
        <dbReference type="ARBA" id="ARBA00023186"/>
    </source>
</evidence>
<evidence type="ECO:0000259" key="16">
    <source>
        <dbReference type="PROSITE" id="PS50198"/>
    </source>
</evidence>
<keyword evidence="5 15" id="KW-0812">Transmembrane</keyword>
<evidence type="ECO:0000256" key="1">
    <source>
        <dbReference type="ARBA" id="ARBA00004382"/>
    </source>
</evidence>
<dbReference type="PANTHER" id="PTHR47529:SF1">
    <property type="entry name" value="PERIPLASMIC CHAPERONE PPID"/>
    <property type="match status" value="1"/>
</dbReference>
<evidence type="ECO:0000256" key="12">
    <source>
        <dbReference type="ARBA" id="ARBA00040743"/>
    </source>
</evidence>
<dbReference type="InterPro" id="IPR052029">
    <property type="entry name" value="PpiD_chaperone"/>
</dbReference>
<keyword evidence="14 17" id="KW-0413">Isomerase</keyword>
<feature type="transmembrane region" description="Helical" evidence="15">
    <location>
        <begin position="12"/>
        <end position="30"/>
    </location>
</feature>
<comment type="caution">
    <text evidence="17">The sequence shown here is derived from an EMBL/GenBank/DDBJ whole genome shotgun (WGS) entry which is preliminary data.</text>
</comment>
<dbReference type="EMBL" id="JPVZ01000005">
    <property type="protein sequence ID" value="OAZ09513.1"/>
    <property type="molecule type" value="Genomic_DNA"/>
</dbReference>